<reference evidence="10" key="1">
    <citation type="submission" date="2021-02" db="EMBL/GenBank/DDBJ databases">
        <authorList>
            <person name="Dougan E. K."/>
            <person name="Rhodes N."/>
            <person name="Thang M."/>
            <person name="Chan C."/>
        </authorList>
    </citation>
    <scope>NUCLEOTIDE SEQUENCE</scope>
</reference>
<dbReference type="PROSITE" id="PS01096">
    <property type="entry name" value="PPIC_PPIASE_1"/>
    <property type="match status" value="1"/>
</dbReference>
<evidence type="ECO:0000256" key="4">
    <source>
        <dbReference type="ARBA" id="ARBA00046231"/>
    </source>
</evidence>
<evidence type="ECO:0000256" key="6">
    <source>
        <dbReference type="RuleBase" id="RU363014"/>
    </source>
</evidence>
<name>A0A813FQY7_POLGL</name>
<evidence type="ECO:0000256" key="3">
    <source>
        <dbReference type="ARBA" id="ARBA00022490"/>
    </source>
</evidence>
<accession>A0A813FQY7</accession>
<dbReference type="SUPFAM" id="SSF54534">
    <property type="entry name" value="FKBP-like"/>
    <property type="match status" value="1"/>
</dbReference>
<dbReference type="Pfam" id="PF13616">
    <property type="entry name" value="Rotamase_3"/>
    <property type="match status" value="1"/>
</dbReference>
<evidence type="ECO:0000313" key="11">
    <source>
        <dbReference type="Proteomes" id="UP000654075"/>
    </source>
</evidence>
<comment type="similarity">
    <text evidence="2">Belongs to the PpiC/parvulin rotamase family.</text>
</comment>
<keyword evidence="3" id="KW-0963">Cytoplasm</keyword>
<dbReference type="InterPro" id="IPR000297">
    <property type="entry name" value="PPIase_PpiC"/>
</dbReference>
<dbReference type="Proteomes" id="UP000654075">
    <property type="component" value="Unassembled WGS sequence"/>
</dbReference>
<protein>
    <recommendedName>
        <fullName evidence="6">Peptidyl-prolyl cis-trans isomerase</fullName>
        <ecNumber evidence="6">5.2.1.8</ecNumber>
    </recommendedName>
</protein>
<comment type="subcellular location">
    <subcellularLocation>
        <location evidence="1">Cytoplasm</location>
    </subcellularLocation>
</comment>
<gene>
    <name evidence="10" type="ORF">PGLA1383_LOCUS32912</name>
</gene>
<dbReference type="GO" id="GO:0003755">
    <property type="term" value="F:peptidyl-prolyl cis-trans isomerase activity"/>
    <property type="evidence" value="ECO:0007669"/>
    <property type="project" value="UniProtKB-UniRule"/>
</dbReference>
<evidence type="ECO:0000256" key="7">
    <source>
        <dbReference type="SAM" id="MobiDB-lite"/>
    </source>
</evidence>
<evidence type="ECO:0000256" key="1">
    <source>
        <dbReference type="ARBA" id="ARBA00004496"/>
    </source>
</evidence>
<evidence type="ECO:0000256" key="2">
    <source>
        <dbReference type="ARBA" id="ARBA00007656"/>
    </source>
</evidence>
<comment type="function">
    <text evidence="4">PPIases accelerate the folding of proteins. It prefers amino acid residues with hydrophobic side chains like leucine and phenylalanine in the P1 position of the peptides substrates.</text>
</comment>
<sequence>MASQLLQAGAQLGERSPLEMMVEPAIDIFGVPVPGIVIFAVSIAVILIAYQACFGEAFSGGGAGRSCTGRHILMGDEEDLKKAKARIKAGEEFGTVAKECSTCPSGQNGGSLGTFSPGQMVPAFDRVCFNPDSKVGEMYTVETQFGFHLIIVDARKGVDPEEPMEEPKEEKVKEEKKAK</sequence>
<dbReference type="OrthoDB" id="1911748at2759"/>
<feature type="domain" description="PpiC" evidence="9">
    <location>
        <begin position="64"/>
        <end position="154"/>
    </location>
</feature>
<organism evidence="10 11">
    <name type="scientific">Polarella glacialis</name>
    <name type="common">Dinoflagellate</name>
    <dbReference type="NCBI Taxonomy" id="89957"/>
    <lineage>
        <taxon>Eukaryota</taxon>
        <taxon>Sar</taxon>
        <taxon>Alveolata</taxon>
        <taxon>Dinophyceae</taxon>
        <taxon>Suessiales</taxon>
        <taxon>Suessiaceae</taxon>
        <taxon>Polarella</taxon>
    </lineage>
</organism>
<comment type="caution">
    <text evidence="10">The sequence shown here is derived from an EMBL/GenBank/DDBJ whole genome shotgun (WGS) entry which is preliminary data.</text>
</comment>
<evidence type="ECO:0000313" key="10">
    <source>
        <dbReference type="EMBL" id="CAE8615195.1"/>
    </source>
</evidence>
<keyword evidence="11" id="KW-1185">Reference proteome</keyword>
<keyword evidence="8" id="KW-0472">Membrane</keyword>
<dbReference type="EMBL" id="CAJNNV010025579">
    <property type="protein sequence ID" value="CAE8615195.1"/>
    <property type="molecule type" value="Genomic_DNA"/>
</dbReference>
<evidence type="ECO:0000256" key="5">
    <source>
        <dbReference type="PROSITE-ProRule" id="PRU00278"/>
    </source>
</evidence>
<dbReference type="InterPro" id="IPR046357">
    <property type="entry name" value="PPIase_dom_sf"/>
</dbReference>
<comment type="catalytic activity">
    <reaction evidence="6">
        <text>[protein]-peptidylproline (omega=180) = [protein]-peptidylproline (omega=0)</text>
        <dbReference type="Rhea" id="RHEA:16237"/>
        <dbReference type="Rhea" id="RHEA-COMP:10747"/>
        <dbReference type="Rhea" id="RHEA-COMP:10748"/>
        <dbReference type="ChEBI" id="CHEBI:83833"/>
        <dbReference type="ChEBI" id="CHEBI:83834"/>
        <dbReference type="EC" id="5.2.1.8"/>
    </reaction>
</comment>
<dbReference type="AlphaFoldDB" id="A0A813FQY7"/>
<dbReference type="PROSITE" id="PS50198">
    <property type="entry name" value="PPIC_PPIASE_2"/>
    <property type="match status" value="1"/>
</dbReference>
<dbReference type="Gene3D" id="3.10.50.40">
    <property type="match status" value="1"/>
</dbReference>
<dbReference type="EC" id="5.2.1.8" evidence="6"/>
<keyword evidence="5 6" id="KW-0697">Rotamase</keyword>
<keyword evidence="8" id="KW-0812">Transmembrane</keyword>
<keyword evidence="5 6" id="KW-0413">Isomerase</keyword>
<dbReference type="PANTHER" id="PTHR43629:SF2">
    <property type="entry name" value="RHODANESE-LIKE_PPIC DOMAIN-CONTAINING PROTEIN 12, CHLOROPLASTIC"/>
    <property type="match status" value="1"/>
</dbReference>
<feature type="region of interest" description="Disordered" evidence="7">
    <location>
        <begin position="156"/>
        <end position="179"/>
    </location>
</feature>
<dbReference type="GO" id="GO:0005737">
    <property type="term" value="C:cytoplasm"/>
    <property type="evidence" value="ECO:0007669"/>
    <property type="project" value="UniProtKB-SubCell"/>
</dbReference>
<proteinExistence type="inferred from homology"/>
<keyword evidence="8" id="KW-1133">Transmembrane helix</keyword>
<evidence type="ECO:0000256" key="8">
    <source>
        <dbReference type="SAM" id="Phobius"/>
    </source>
</evidence>
<dbReference type="InterPro" id="IPR023058">
    <property type="entry name" value="PPIase_PpiC_CS"/>
</dbReference>
<evidence type="ECO:0000259" key="9">
    <source>
        <dbReference type="PROSITE" id="PS50198"/>
    </source>
</evidence>
<feature type="transmembrane region" description="Helical" evidence="8">
    <location>
        <begin position="28"/>
        <end position="50"/>
    </location>
</feature>
<dbReference type="PANTHER" id="PTHR43629">
    <property type="entry name" value="PEPTIDYL-PROLYL CIS-TRANS ISOMERASE"/>
    <property type="match status" value="1"/>
</dbReference>
<dbReference type="InterPro" id="IPR052204">
    <property type="entry name" value="PpiC/parvulin_rotamase"/>
</dbReference>